<dbReference type="SUPFAM" id="SSF46785">
    <property type="entry name" value="Winged helix' DNA-binding domain"/>
    <property type="match status" value="1"/>
</dbReference>
<dbReference type="InterPro" id="IPR011711">
    <property type="entry name" value="GntR_C"/>
</dbReference>
<dbReference type="SUPFAM" id="SSF48008">
    <property type="entry name" value="GntR ligand-binding domain-like"/>
    <property type="match status" value="1"/>
</dbReference>
<dbReference type="InterPro" id="IPR036390">
    <property type="entry name" value="WH_DNA-bd_sf"/>
</dbReference>
<accession>A0ABU5XKK2</accession>
<dbReference type="CDD" id="cd07377">
    <property type="entry name" value="WHTH_GntR"/>
    <property type="match status" value="1"/>
</dbReference>
<proteinExistence type="predicted"/>
<protein>
    <submittedName>
        <fullName evidence="5">GntR family transcriptional regulator</fullName>
    </submittedName>
</protein>
<gene>
    <name evidence="5" type="ORF">K6T79_17340</name>
</gene>
<dbReference type="PANTHER" id="PTHR43537">
    <property type="entry name" value="TRANSCRIPTIONAL REGULATOR, GNTR FAMILY"/>
    <property type="match status" value="1"/>
</dbReference>
<evidence type="ECO:0000256" key="2">
    <source>
        <dbReference type="ARBA" id="ARBA00023125"/>
    </source>
</evidence>
<evidence type="ECO:0000313" key="6">
    <source>
        <dbReference type="Proteomes" id="UP001299596"/>
    </source>
</evidence>
<keyword evidence="3" id="KW-0804">Transcription</keyword>
<dbReference type="SMART" id="SM00345">
    <property type="entry name" value="HTH_GNTR"/>
    <property type="match status" value="1"/>
</dbReference>
<reference evidence="5 6" key="1">
    <citation type="submission" date="2023-12" db="EMBL/GenBank/DDBJ databases">
        <title>Description of new species of Mycobacterium terrae complex isolated from sewage at the Sao Paulo Zoological Park Foundation in Brazil.</title>
        <authorList>
            <person name="Romagnoli C.L."/>
            <person name="Conceicao E.C."/>
            <person name="Machado E."/>
            <person name="Barreto L.B.P.F."/>
            <person name="Sharma A."/>
            <person name="Silva N.M."/>
            <person name="Marques L.E."/>
            <person name="Juliana M.A."/>
            <person name="Lourenco M.C.S."/>
            <person name="Digiampietri L.A."/>
            <person name="Suffys P.N."/>
            <person name="Viana-Niero C."/>
        </authorList>
    </citation>
    <scope>NUCLEOTIDE SEQUENCE [LARGE SCALE GENOMIC DNA]</scope>
    <source>
        <strain evidence="5 6">MYC098</strain>
    </source>
</reference>
<dbReference type="PROSITE" id="PS50949">
    <property type="entry name" value="HTH_GNTR"/>
    <property type="match status" value="1"/>
</dbReference>
<sequence>MANDVTLAVRHKVGDKRPERLSPRIAQEIRRLIIGGEAPGGAKLRAEHLAVRFGVSATPVREALMALHGEGLVSFDAGRGFTVMPITRRDLLDMFYAQAHFAGELAARAAEEMTSDCMAELWRHQEALTAALESGDNAGADQVEFEFHRLINHASDSPKMRWLLKMTTSYMPFGEWHDVPGWAASAPTDHLPLLRALSNGSPQAAQMAMTAHIMNVSDLLAGLLAERGVLAQ</sequence>
<organism evidence="5 6">
    <name type="scientific">[Mycobacterium] crassicus</name>
    <dbReference type="NCBI Taxonomy" id="2872309"/>
    <lineage>
        <taxon>Bacteria</taxon>
        <taxon>Bacillati</taxon>
        <taxon>Actinomycetota</taxon>
        <taxon>Actinomycetes</taxon>
        <taxon>Mycobacteriales</taxon>
        <taxon>Mycobacteriaceae</taxon>
        <taxon>Mycolicibacter</taxon>
    </lineage>
</organism>
<dbReference type="InterPro" id="IPR008920">
    <property type="entry name" value="TF_FadR/GntR_C"/>
</dbReference>
<dbReference type="Proteomes" id="UP001299596">
    <property type="component" value="Unassembled WGS sequence"/>
</dbReference>
<evidence type="ECO:0000259" key="4">
    <source>
        <dbReference type="PROSITE" id="PS50949"/>
    </source>
</evidence>
<dbReference type="Gene3D" id="1.10.10.10">
    <property type="entry name" value="Winged helix-like DNA-binding domain superfamily/Winged helix DNA-binding domain"/>
    <property type="match status" value="1"/>
</dbReference>
<dbReference type="RefSeq" id="WP_225406432.1">
    <property type="nucleotide sequence ID" value="NZ_JAYJJR010000012.1"/>
</dbReference>
<dbReference type="InterPro" id="IPR036388">
    <property type="entry name" value="WH-like_DNA-bd_sf"/>
</dbReference>
<evidence type="ECO:0000256" key="1">
    <source>
        <dbReference type="ARBA" id="ARBA00023015"/>
    </source>
</evidence>
<dbReference type="SMART" id="SM00895">
    <property type="entry name" value="FCD"/>
    <property type="match status" value="1"/>
</dbReference>
<dbReference type="Pfam" id="PF07729">
    <property type="entry name" value="FCD"/>
    <property type="match status" value="1"/>
</dbReference>
<keyword evidence="2" id="KW-0238">DNA-binding</keyword>
<dbReference type="PANTHER" id="PTHR43537:SF24">
    <property type="entry name" value="GLUCONATE OPERON TRANSCRIPTIONAL REPRESSOR"/>
    <property type="match status" value="1"/>
</dbReference>
<keyword evidence="6" id="KW-1185">Reference proteome</keyword>
<feature type="domain" description="HTH gntR-type" evidence="4">
    <location>
        <begin position="19"/>
        <end position="86"/>
    </location>
</feature>
<comment type="caution">
    <text evidence="5">The sequence shown here is derived from an EMBL/GenBank/DDBJ whole genome shotgun (WGS) entry which is preliminary data.</text>
</comment>
<dbReference type="InterPro" id="IPR000524">
    <property type="entry name" value="Tscrpt_reg_HTH_GntR"/>
</dbReference>
<keyword evidence="1" id="KW-0805">Transcription regulation</keyword>
<dbReference type="EMBL" id="JAYJJR010000012">
    <property type="protein sequence ID" value="MEB3022810.1"/>
    <property type="molecule type" value="Genomic_DNA"/>
</dbReference>
<evidence type="ECO:0000256" key="3">
    <source>
        <dbReference type="ARBA" id="ARBA00023163"/>
    </source>
</evidence>
<evidence type="ECO:0000313" key="5">
    <source>
        <dbReference type="EMBL" id="MEB3022810.1"/>
    </source>
</evidence>
<name>A0ABU5XKK2_9MYCO</name>
<dbReference type="Pfam" id="PF00392">
    <property type="entry name" value="GntR"/>
    <property type="match status" value="1"/>
</dbReference>
<dbReference type="Gene3D" id="1.20.120.530">
    <property type="entry name" value="GntR ligand-binding domain-like"/>
    <property type="match status" value="1"/>
</dbReference>